<dbReference type="RefSeq" id="WP_051651554.1">
    <property type="nucleotide sequence ID" value="NZ_FNDZ01000003.1"/>
</dbReference>
<dbReference type="InterPro" id="IPR009288">
    <property type="entry name" value="AIG2-like_dom"/>
</dbReference>
<dbReference type="InterPro" id="IPR013024">
    <property type="entry name" value="GGCT-like"/>
</dbReference>
<name>A0A1G8LIV1_9CLOT</name>
<proteinExistence type="predicted"/>
<dbReference type="AlphaFoldDB" id="A0A1G8LIV1"/>
<evidence type="ECO:0000313" key="2">
    <source>
        <dbReference type="EMBL" id="SDI55652.1"/>
    </source>
</evidence>
<dbReference type="InterPro" id="IPR036568">
    <property type="entry name" value="GGCT-like_sf"/>
</dbReference>
<dbReference type="SUPFAM" id="SSF110857">
    <property type="entry name" value="Gamma-glutamyl cyclotransferase-like"/>
    <property type="match status" value="1"/>
</dbReference>
<organism evidence="2 3">
    <name type="scientific">Proteiniclasticum ruminis</name>
    <dbReference type="NCBI Taxonomy" id="398199"/>
    <lineage>
        <taxon>Bacteria</taxon>
        <taxon>Bacillati</taxon>
        <taxon>Bacillota</taxon>
        <taxon>Clostridia</taxon>
        <taxon>Eubacteriales</taxon>
        <taxon>Clostridiaceae</taxon>
        <taxon>Proteiniclasticum</taxon>
    </lineage>
</organism>
<dbReference type="Pfam" id="PF06094">
    <property type="entry name" value="GGACT"/>
    <property type="match status" value="1"/>
</dbReference>
<dbReference type="Gene3D" id="3.10.490.10">
    <property type="entry name" value="Gamma-glutamyl cyclotransferase-like"/>
    <property type="match status" value="2"/>
</dbReference>
<keyword evidence="2" id="KW-0808">Transferase</keyword>
<feature type="domain" description="Gamma-glutamylcyclotransferase AIG2-like" evidence="1">
    <location>
        <begin position="209"/>
        <end position="323"/>
    </location>
</feature>
<sequence length="501" mass="57803">MKNTFYRPETIDTMEMEKIIAKLMEDFREIKSGGVSEEDAVAYARKMLQDAKALPRNEKLYFLGLASPEEMPSDSRVRYFYRPTYISCAILMQMKLKNLEKVTTLDGFDEIFRSLLHGATGRGFLGAGHDGLRGLMETLRLFEEGNVAEFLQRFPEDAPEFSKAFQAAVDYLAWKCRREAVYSDWGEDNTEEAKALLKKLRGENEMARIFVYGTLMKGNRNHEAYLSGSRYLGEANLRDFALYHLGSYPGIKEEKDGTVLGEVYEVTRETLQRIHHLEGEGHLYSYREVSVWQEGIMLYPVGTYVYLHEVEKKNKVAVTDQPWVPKEELIWYVSYGSNMLLERFRYYLEGGSFRGLGRHQKECIDRRLPRRKKKVTIPFDMYYGGKSDSWEGKGVSFLDTTKPGKAYGVAYLVTKTQYQHILREENGGNEPDEDTSWYGLPVRLKDIEGIPAMTFTSKRVKAKNDAGALYKSVLLEGLLENYPNVEKTLLEDYVEDRNAFR</sequence>
<evidence type="ECO:0000259" key="1">
    <source>
        <dbReference type="Pfam" id="PF06094"/>
    </source>
</evidence>
<evidence type="ECO:0000313" key="3">
    <source>
        <dbReference type="Proteomes" id="UP000183255"/>
    </source>
</evidence>
<protein>
    <submittedName>
        <fullName evidence="2">Uncharacterized conserved protein YtfP, gamma-glutamylcyclotransferase (GGCT)/AIG2-like family</fullName>
    </submittedName>
</protein>
<dbReference type="EMBL" id="FNDZ01000003">
    <property type="protein sequence ID" value="SDI55652.1"/>
    <property type="molecule type" value="Genomic_DNA"/>
</dbReference>
<dbReference type="CDD" id="cd06661">
    <property type="entry name" value="GGCT_like"/>
    <property type="match status" value="1"/>
</dbReference>
<gene>
    <name evidence="2" type="ORF">SAMN05421804_10394</name>
</gene>
<dbReference type="Proteomes" id="UP000183255">
    <property type="component" value="Unassembled WGS sequence"/>
</dbReference>
<dbReference type="GO" id="GO:0016740">
    <property type="term" value="F:transferase activity"/>
    <property type="evidence" value="ECO:0007669"/>
    <property type="project" value="UniProtKB-KW"/>
</dbReference>
<reference evidence="2 3" key="1">
    <citation type="submission" date="2016-10" db="EMBL/GenBank/DDBJ databases">
        <authorList>
            <person name="de Groot N.N."/>
        </authorList>
    </citation>
    <scope>NUCLEOTIDE SEQUENCE [LARGE SCALE GENOMIC DNA]</scope>
    <source>
        <strain evidence="2 3">CGMCC 1.5058</strain>
    </source>
</reference>
<accession>A0A1G8LIV1</accession>